<comment type="caution">
    <text evidence="3">The sequence shown here is derived from an EMBL/GenBank/DDBJ whole genome shotgun (WGS) entry which is preliminary data.</text>
</comment>
<reference evidence="3 4" key="1">
    <citation type="submission" date="2020-08" db="EMBL/GenBank/DDBJ databases">
        <title>Genomic Encyclopedia of Type Strains, Phase III (KMG-III): the genomes of soil and plant-associated and newly described type strains.</title>
        <authorList>
            <person name="Whitman W."/>
        </authorList>
    </citation>
    <scope>NUCLEOTIDE SEQUENCE [LARGE SCALE GENOMIC DNA]</scope>
    <source>
        <strain evidence="3 4">CECT 8305</strain>
    </source>
</reference>
<protein>
    <recommendedName>
        <fullName evidence="5">Chaplin domain-containing protein</fullName>
    </recommendedName>
</protein>
<name>A0A7W9QAM1_9ACTN</name>
<feature type="region of interest" description="Disordered" evidence="1">
    <location>
        <begin position="30"/>
        <end position="67"/>
    </location>
</feature>
<accession>A0A7W9QAM1</accession>
<evidence type="ECO:0008006" key="5">
    <source>
        <dbReference type="Google" id="ProtNLM"/>
    </source>
</evidence>
<feature type="signal peptide" evidence="2">
    <location>
        <begin position="1"/>
        <end position="25"/>
    </location>
</feature>
<feature type="compositionally biased region" description="Basic and acidic residues" evidence="1">
    <location>
        <begin position="51"/>
        <end position="62"/>
    </location>
</feature>
<keyword evidence="4" id="KW-1185">Reference proteome</keyword>
<organism evidence="3 4">
    <name type="scientific">Streptomyces zagrosensis</name>
    <dbReference type="NCBI Taxonomy" id="1042984"/>
    <lineage>
        <taxon>Bacteria</taxon>
        <taxon>Bacillati</taxon>
        <taxon>Actinomycetota</taxon>
        <taxon>Actinomycetes</taxon>
        <taxon>Kitasatosporales</taxon>
        <taxon>Streptomycetaceae</taxon>
        <taxon>Streptomyces</taxon>
    </lineage>
</organism>
<dbReference type="AlphaFoldDB" id="A0A7W9QAM1"/>
<dbReference type="EMBL" id="JACHJL010000008">
    <property type="protein sequence ID" value="MBB5936474.1"/>
    <property type="molecule type" value="Genomic_DNA"/>
</dbReference>
<proteinExistence type="predicted"/>
<evidence type="ECO:0000313" key="4">
    <source>
        <dbReference type="Proteomes" id="UP000588098"/>
    </source>
</evidence>
<sequence length="86" mass="8952">MRSAIRPILVTIAVAGLSLAGVASAQAYGHDHGHGGYAHSHPVLADDDDVRVEATDRSHNSVDDSLNGNIEDSYNDSLLIGGAKES</sequence>
<evidence type="ECO:0000256" key="2">
    <source>
        <dbReference type="SAM" id="SignalP"/>
    </source>
</evidence>
<evidence type="ECO:0000313" key="3">
    <source>
        <dbReference type="EMBL" id="MBB5936474.1"/>
    </source>
</evidence>
<dbReference type="RefSeq" id="WP_184573066.1">
    <property type="nucleotide sequence ID" value="NZ_JACHJL010000008.1"/>
</dbReference>
<gene>
    <name evidence="3" type="ORF">FHS42_003549</name>
</gene>
<keyword evidence="2" id="KW-0732">Signal</keyword>
<feature type="chain" id="PRO_5038548793" description="Chaplin domain-containing protein" evidence="2">
    <location>
        <begin position="26"/>
        <end position="86"/>
    </location>
</feature>
<dbReference type="Proteomes" id="UP000588098">
    <property type="component" value="Unassembled WGS sequence"/>
</dbReference>
<evidence type="ECO:0000256" key="1">
    <source>
        <dbReference type="SAM" id="MobiDB-lite"/>
    </source>
</evidence>